<keyword evidence="4" id="KW-0472">Membrane</keyword>
<evidence type="ECO:0000256" key="4">
    <source>
        <dbReference type="ARBA" id="ARBA00023237"/>
    </source>
</evidence>
<dbReference type="PANTHER" id="PTHR35936">
    <property type="entry name" value="MEMBRANE-BOUND LYTIC MUREIN TRANSGLYCOSYLASE F"/>
    <property type="match status" value="1"/>
</dbReference>
<dbReference type="SUPFAM" id="SSF53850">
    <property type="entry name" value="Periplasmic binding protein-like II"/>
    <property type="match status" value="1"/>
</dbReference>
<accession>A0AAN1VYZ4</accession>
<dbReference type="PROSITE" id="PS00922">
    <property type="entry name" value="TRANSGLYCOSYLASE"/>
    <property type="match status" value="1"/>
</dbReference>
<dbReference type="Gene3D" id="1.10.530.10">
    <property type="match status" value="1"/>
</dbReference>
<dbReference type="InterPro" id="IPR001638">
    <property type="entry name" value="Solute-binding_3/MltF_N"/>
</dbReference>
<dbReference type="Pfam" id="PF01464">
    <property type="entry name" value="SLT"/>
    <property type="match status" value="1"/>
</dbReference>
<organism evidence="6 7">
    <name type="scientific">Ferrigenium kumadai</name>
    <dbReference type="NCBI Taxonomy" id="1682490"/>
    <lineage>
        <taxon>Bacteria</taxon>
        <taxon>Pseudomonadati</taxon>
        <taxon>Pseudomonadota</taxon>
        <taxon>Betaproteobacteria</taxon>
        <taxon>Nitrosomonadales</taxon>
        <taxon>Gallionellaceae</taxon>
        <taxon>Ferrigenium</taxon>
    </lineage>
</organism>
<keyword evidence="4" id="KW-0998">Cell outer membrane</keyword>
<evidence type="ECO:0000313" key="7">
    <source>
        <dbReference type="Proteomes" id="UP001319121"/>
    </source>
</evidence>
<comment type="subcellular location">
    <subcellularLocation>
        <location evidence="1">Cell outer membrane</location>
        <topology evidence="1">Peripheral membrane protein</topology>
    </subcellularLocation>
</comment>
<protein>
    <submittedName>
        <fullName evidence="6">Membrane-bound lytic murein transglycosylase F</fullName>
    </submittedName>
</protein>
<dbReference type="InterPro" id="IPR000189">
    <property type="entry name" value="Transglyc_AS"/>
</dbReference>
<dbReference type="PANTHER" id="PTHR35936:SF32">
    <property type="entry name" value="MEMBRANE-BOUND LYTIC MUREIN TRANSGLYCOSYLASE F"/>
    <property type="match status" value="1"/>
</dbReference>
<sequence length="454" mass="51181">MSAATLGICVLLAGCGQQLPSWRNDKLLVIVPDASQGAEAEFERELATIFAEHLHSTVELIPSPPNKIDRALRRHRAHLAAASLRSEINVSALHFGPSYQTVREQLICNRDHKQPRRLADLQGMSLAVPVGSAPEAALMEARANFSPLKWESRRNTTTEGLIREVSDGTLDCTVANENRYASARNYYSNLVATLDIGTPSKLAWAFSRDVDPALYKEAQAFFSRIERDGTLNRLLERYYGHNNRLQTLDAASFIANINQILPKYRNLFEEAATLTGIDWRLLAALAYQESQWDPLATSFTNVRGMMMLTEETADRMNVTNRLDARESIIAGAKYLALIRDQMPERIAEPDRTWMSLAAYNQGYGHLEDARVLTKRMGMNPDSWADVKKWMPLLNQPGYYETLKYGYARGGEAVILVESIRSYHDMLERLAPDATAFDSNAISYRLIEPLKRLLR</sequence>
<dbReference type="CDD" id="cd01009">
    <property type="entry name" value="PBP2_YfhD_N"/>
    <property type="match status" value="1"/>
</dbReference>
<keyword evidence="3" id="KW-0732">Signal</keyword>
<comment type="similarity">
    <text evidence="2">Belongs to the transglycosylase Slt family.</text>
</comment>
<dbReference type="GO" id="GO:0009279">
    <property type="term" value="C:cell outer membrane"/>
    <property type="evidence" value="ECO:0007669"/>
    <property type="project" value="UniProtKB-SubCell"/>
</dbReference>
<dbReference type="EMBL" id="AP019536">
    <property type="protein sequence ID" value="BBI98675.1"/>
    <property type="molecule type" value="Genomic_DNA"/>
</dbReference>
<keyword evidence="7" id="KW-1185">Reference proteome</keyword>
<dbReference type="InterPro" id="IPR023346">
    <property type="entry name" value="Lysozyme-like_dom_sf"/>
</dbReference>
<dbReference type="NCBIfam" id="NF008112">
    <property type="entry name" value="PRK10859.1"/>
    <property type="match status" value="1"/>
</dbReference>
<dbReference type="SMART" id="SM00062">
    <property type="entry name" value="PBPb"/>
    <property type="match status" value="1"/>
</dbReference>
<evidence type="ECO:0000313" key="6">
    <source>
        <dbReference type="EMBL" id="BBI98675.1"/>
    </source>
</evidence>
<reference evidence="6 7" key="1">
    <citation type="submission" date="2019-03" db="EMBL/GenBank/DDBJ databases">
        <title>Complete genome sequence of Ferrigenium kumadai strain An22, a microaerophilic iron-oxidizing bacterium isolated from a paddy field soil.</title>
        <authorList>
            <person name="Watanabe T."/>
            <person name="Asakawa S."/>
        </authorList>
    </citation>
    <scope>NUCLEOTIDE SEQUENCE [LARGE SCALE GENOMIC DNA]</scope>
    <source>
        <strain evidence="6 7">An22</strain>
    </source>
</reference>
<dbReference type="Proteomes" id="UP001319121">
    <property type="component" value="Chromosome"/>
</dbReference>
<proteinExistence type="inferred from homology"/>
<dbReference type="KEGG" id="fku:FGKAn22_03680"/>
<name>A0AAN1VYZ4_9PROT</name>
<evidence type="ECO:0000256" key="3">
    <source>
        <dbReference type="ARBA" id="ARBA00022729"/>
    </source>
</evidence>
<feature type="domain" description="Solute-binding protein family 3/N-terminal" evidence="5">
    <location>
        <begin position="26"/>
        <end position="242"/>
    </location>
</feature>
<dbReference type="Pfam" id="PF00497">
    <property type="entry name" value="SBP_bac_3"/>
    <property type="match status" value="1"/>
</dbReference>
<dbReference type="CDD" id="cd13403">
    <property type="entry name" value="MLTF-like"/>
    <property type="match status" value="1"/>
</dbReference>
<dbReference type="AlphaFoldDB" id="A0AAN1VYZ4"/>
<dbReference type="GO" id="GO:0000270">
    <property type="term" value="P:peptidoglycan metabolic process"/>
    <property type="evidence" value="ECO:0007669"/>
    <property type="project" value="InterPro"/>
</dbReference>
<dbReference type="Gene3D" id="3.40.190.10">
    <property type="entry name" value="Periplasmic binding protein-like II"/>
    <property type="match status" value="2"/>
</dbReference>
<dbReference type="SUPFAM" id="SSF53955">
    <property type="entry name" value="Lysozyme-like"/>
    <property type="match status" value="1"/>
</dbReference>
<dbReference type="InterPro" id="IPR008258">
    <property type="entry name" value="Transglycosylase_SLT_dom_1"/>
</dbReference>
<dbReference type="GO" id="GO:0008933">
    <property type="term" value="F:peptidoglycan lytic transglycosylase activity"/>
    <property type="evidence" value="ECO:0007669"/>
    <property type="project" value="InterPro"/>
</dbReference>
<evidence type="ECO:0000256" key="1">
    <source>
        <dbReference type="ARBA" id="ARBA00004339"/>
    </source>
</evidence>
<evidence type="ECO:0000259" key="5">
    <source>
        <dbReference type="SMART" id="SM00062"/>
    </source>
</evidence>
<evidence type="ECO:0000256" key="2">
    <source>
        <dbReference type="ARBA" id="ARBA00007734"/>
    </source>
</evidence>
<gene>
    <name evidence="6" type="primary">mltF</name>
    <name evidence="6" type="ORF">FGKAn22_03680</name>
</gene>